<reference evidence="11 12" key="1">
    <citation type="submission" date="2025-04" db="UniProtKB">
        <authorList>
            <consortium name="RefSeq"/>
        </authorList>
    </citation>
    <scope>IDENTIFICATION</scope>
    <source>
        <tissue evidence="11 12">Sperm</tissue>
    </source>
</reference>
<evidence type="ECO:0000313" key="12">
    <source>
        <dbReference type="RefSeq" id="XP_032805229.1"/>
    </source>
</evidence>
<evidence type="ECO:0000256" key="3">
    <source>
        <dbReference type="ARBA" id="ARBA00022553"/>
    </source>
</evidence>
<keyword evidence="5 9" id="KW-1133">Transmembrane helix</keyword>
<feature type="transmembrane region" description="Helical" evidence="9">
    <location>
        <begin position="356"/>
        <end position="374"/>
    </location>
</feature>
<gene>
    <name evidence="11 12" type="primary">LOC116940056</name>
</gene>
<dbReference type="GO" id="GO:0016020">
    <property type="term" value="C:membrane"/>
    <property type="evidence" value="ECO:0007669"/>
    <property type="project" value="UniProtKB-SubCell"/>
</dbReference>
<feature type="region of interest" description="Disordered" evidence="8">
    <location>
        <begin position="198"/>
        <end position="232"/>
    </location>
</feature>
<evidence type="ECO:0000256" key="2">
    <source>
        <dbReference type="ARBA" id="ARBA00019449"/>
    </source>
</evidence>
<feature type="region of interest" description="Disordered" evidence="8">
    <location>
        <begin position="130"/>
        <end position="149"/>
    </location>
</feature>
<sequence>MKFQKNERKSMRDAASVPAAIAAENSHDAGSEATPGWSRHQRGVELLGSKCSSQGDYSGSCPCAAAVCNRTTFLARTQGSPHVHSVGAGGGARGAARCWMRRRCGPDRTRQSPWGAVMETESHRERGSCPAWLGVKHSPTPRGDVDSRGQCSKPHRCTVLLCSPWSMPRTFATGRSVGTAFSRELRWPHGCAGRPCGHSLLQGEPGPRDSRLASRNSRTLGPRAGDEAAGDATRLYPARARSGDAGSERLAAPMATKTHGPLLKKHSQTDLLSRLKTRKILGVGGEDDDGEIHRSKISQVLGNEQKFTVRQPVGLRAWQVLSALMFTSLGLVSLAAPEAASQALSGEEDVGSRMATRLYGGALLSLSLTFWNSLYTSDKAVIRWSLLTEVCFYAIQLVVTSMTLWERGSCPASALLYSALRVAFLLVSLVYYFKIGRRWRK</sequence>
<dbReference type="GeneID" id="116940056"/>
<dbReference type="PANTHER" id="PTHR31584">
    <property type="entry name" value="TUMOR PROTEIN P53-INDUCIBLE PROTEIN 11"/>
    <property type="match status" value="1"/>
</dbReference>
<feature type="transmembrane region" description="Helical" evidence="9">
    <location>
        <begin position="411"/>
        <end position="433"/>
    </location>
</feature>
<accession>A0AAJ7SU13</accession>
<evidence type="ECO:0000256" key="1">
    <source>
        <dbReference type="ARBA" id="ARBA00004141"/>
    </source>
</evidence>
<keyword evidence="3" id="KW-0597">Phosphoprotein</keyword>
<evidence type="ECO:0000256" key="8">
    <source>
        <dbReference type="SAM" id="MobiDB-lite"/>
    </source>
</evidence>
<dbReference type="KEGG" id="pmrn:116940056"/>
<feature type="transmembrane region" description="Helical" evidence="9">
    <location>
        <begin position="386"/>
        <end position="405"/>
    </location>
</feature>
<dbReference type="InterPro" id="IPR028266">
    <property type="entry name" value="TP53I11"/>
</dbReference>
<proteinExistence type="predicted"/>
<keyword evidence="10" id="KW-1185">Reference proteome</keyword>
<keyword evidence="6 9" id="KW-0472">Membrane</keyword>
<dbReference type="Proteomes" id="UP001318040">
    <property type="component" value="Chromosome 7"/>
</dbReference>
<dbReference type="RefSeq" id="XP_032805227.1">
    <property type="nucleotide sequence ID" value="XM_032949336.1"/>
</dbReference>
<dbReference type="PANTHER" id="PTHR31584:SF1">
    <property type="entry name" value="TUMOR PROTEIN P53-INDUCIBLE PROTEIN 11"/>
    <property type="match status" value="1"/>
</dbReference>
<name>A0AAJ7SU13_PETMA</name>
<feature type="transmembrane region" description="Helical" evidence="9">
    <location>
        <begin position="315"/>
        <end position="336"/>
    </location>
</feature>
<dbReference type="Pfam" id="PF14936">
    <property type="entry name" value="p53-inducible11"/>
    <property type="match status" value="1"/>
</dbReference>
<protein>
    <recommendedName>
        <fullName evidence="2">Tumor protein p53-inducible protein 11</fullName>
    </recommendedName>
    <alternativeName>
        <fullName evidence="7">p53-induced gene 11 protein</fullName>
    </alternativeName>
</protein>
<comment type="subcellular location">
    <subcellularLocation>
        <location evidence="1">Membrane</location>
        <topology evidence="1">Multi-pass membrane protein</topology>
    </subcellularLocation>
</comment>
<dbReference type="AlphaFoldDB" id="A0AAJ7SU13"/>
<organism evidence="10 12">
    <name type="scientific">Petromyzon marinus</name>
    <name type="common">Sea lamprey</name>
    <dbReference type="NCBI Taxonomy" id="7757"/>
    <lineage>
        <taxon>Eukaryota</taxon>
        <taxon>Metazoa</taxon>
        <taxon>Chordata</taxon>
        <taxon>Craniata</taxon>
        <taxon>Vertebrata</taxon>
        <taxon>Cyclostomata</taxon>
        <taxon>Hyperoartia</taxon>
        <taxon>Petromyzontiformes</taxon>
        <taxon>Petromyzontidae</taxon>
        <taxon>Petromyzon</taxon>
    </lineage>
</organism>
<evidence type="ECO:0000256" key="4">
    <source>
        <dbReference type="ARBA" id="ARBA00022692"/>
    </source>
</evidence>
<evidence type="ECO:0000313" key="11">
    <source>
        <dbReference type="RefSeq" id="XP_032805227.1"/>
    </source>
</evidence>
<evidence type="ECO:0000256" key="5">
    <source>
        <dbReference type="ARBA" id="ARBA00022989"/>
    </source>
</evidence>
<keyword evidence="4 9" id="KW-0812">Transmembrane</keyword>
<evidence type="ECO:0000256" key="9">
    <source>
        <dbReference type="SAM" id="Phobius"/>
    </source>
</evidence>
<evidence type="ECO:0000313" key="10">
    <source>
        <dbReference type="Proteomes" id="UP001318040"/>
    </source>
</evidence>
<evidence type="ECO:0000256" key="6">
    <source>
        <dbReference type="ARBA" id="ARBA00023136"/>
    </source>
</evidence>
<dbReference type="RefSeq" id="XP_032805229.1">
    <property type="nucleotide sequence ID" value="XM_032949338.1"/>
</dbReference>
<evidence type="ECO:0000256" key="7">
    <source>
        <dbReference type="ARBA" id="ARBA00032100"/>
    </source>
</evidence>